<accession>A0A9W8PBK8</accession>
<keyword evidence="2" id="KW-1185">Reference proteome</keyword>
<evidence type="ECO:0000313" key="2">
    <source>
        <dbReference type="Proteomes" id="UP001142393"/>
    </source>
</evidence>
<sequence>MADNPPNTSTTFSFTLDQLQVLARAITLAQPLPAPAINPVPAPPPFTSTAKPANSSKSLYSSFPNIEERHILDVTCHNFRPYSLYKLDRRVRSRVNTSKGSLDALALSKGSIQDYPSLDFVVIPLLTYFNILIAYARMGGNPDAGCILSMGANAYVASLTEMAKKFQWAAVFDYHMEYMNLWRYEMKESNYHGWGPIDGPLYTFVAAHPKPVSPPSQSSFKAKTSKEPGQQPCFAWNRGKCPSLPCPDNCLHICCTCSSKDHKRGDPACKGKSSSWLMVTAIHKTLA</sequence>
<protein>
    <submittedName>
        <fullName evidence="1">Uncharacterized protein</fullName>
    </submittedName>
</protein>
<reference evidence="1 2" key="1">
    <citation type="journal article" date="2023" name="Proc. Natl. Acad. Sci. U.S.A.">
        <title>A global phylogenomic analysis of the shiitake genus Lentinula.</title>
        <authorList>
            <person name="Sierra-Patev S."/>
            <person name="Min B."/>
            <person name="Naranjo-Ortiz M."/>
            <person name="Looney B."/>
            <person name="Konkel Z."/>
            <person name="Slot J.C."/>
            <person name="Sakamoto Y."/>
            <person name="Steenwyk J.L."/>
            <person name="Rokas A."/>
            <person name="Carro J."/>
            <person name="Camarero S."/>
            <person name="Ferreira P."/>
            <person name="Molpeceres G."/>
            <person name="Ruiz-Duenas F.J."/>
            <person name="Serrano A."/>
            <person name="Henrissat B."/>
            <person name="Drula E."/>
            <person name="Hughes K.W."/>
            <person name="Mata J.L."/>
            <person name="Ishikawa N.K."/>
            <person name="Vargas-Isla R."/>
            <person name="Ushijima S."/>
            <person name="Smith C.A."/>
            <person name="Donoghue J."/>
            <person name="Ahrendt S."/>
            <person name="Andreopoulos W."/>
            <person name="He G."/>
            <person name="LaButti K."/>
            <person name="Lipzen A."/>
            <person name="Ng V."/>
            <person name="Riley R."/>
            <person name="Sandor L."/>
            <person name="Barry K."/>
            <person name="Martinez A.T."/>
            <person name="Xiao Y."/>
            <person name="Gibbons J.G."/>
            <person name="Terashima K."/>
            <person name="Grigoriev I.V."/>
            <person name="Hibbett D."/>
        </authorList>
    </citation>
    <scope>NUCLEOTIDE SEQUENCE [LARGE SCALE GENOMIC DNA]</scope>
    <source>
        <strain evidence="1 2">TFB7810</strain>
    </source>
</reference>
<dbReference type="AlphaFoldDB" id="A0A9W8PBK8"/>
<dbReference type="EMBL" id="JANVFU010000001">
    <property type="protein sequence ID" value="KAJ3750716.1"/>
    <property type="molecule type" value="Genomic_DNA"/>
</dbReference>
<dbReference type="Proteomes" id="UP001142393">
    <property type="component" value="Unassembled WGS sequence"/>
</dbReference>
<organism evidence="1 2">
    <name type="scientific">Lentinula detonsa</name>
    <dbReference type="NCBI Taxonomy" id="2804962"/>
    <lineage>
        <taxon>Eukaryota</taxon>
        <taxon>Fungi</taxon>
        <taxon>Dikarya</taxon>
        <taxon>Basidiomycota</taxon>
        <taxon>Agaricomycotina</taxon>
        <taxon>Agaricomycetes</taxon>
        <taxon>Agaricomycetidae</taxon>
        <taxon>Agaricales</taxon>
        <taxon>Marasmiineae</taxon>
        <taxon>Omphalotaceae</taxon>
        <taxon>Lentinula</taxon>
    </lineage>
</organism>
<gene>
    <name evidence="1" type="ORF">DFH05DRAFT_1387867</name>
</gene>
<proteinExistence type="predicted"/>
<comment type="caution">
    <text evidence="1">The sequence shown here is derived from an EMBL/GenBank/DDBJ whole genome shotgun (WGS) entry which is preliminary data.</text>
</comment>
<name>A0A9W8PBK8_9AGAR</name>
<evidence type="ECO:0000313" key="1">
    <source>
        <dbReference type="EMBL" id="KAJ3750716.1"/>
    </source>
</evidence>